<dbReference type="Pfam" id="PF10263">
    <property type="entry name" value="SprT-like"/>
    <property type="match status" value="1"/>
</dbReference>
<feature type="compositionally biased region" description="Basic residues" evidence="1">
    <location>
        <begin position="444"/>
        <end position="462"/>
    </location>
</feature>
<dbReference type="Proteomes" id="UP001187682">
    <property type="component" value="Unassembled WGS sequence"/>
</dbReference>
<comment type="caution">
    <text evidence="3">The sequence shown here is derived from an EMBL/GenBank/DDBJ whole genome shotgun (WGS) entry which is preliminary data.</text>
</comment>
<evidence type="ECO:0000259" key="2">
    <source>
        <dbReference type="Pfam" id="PF10263"/>
    </source>
</evidence>
<name>A0AAE8T0M3_9PEZI</name>
<feature type="compositionally biased region" description="Acidic residues" evidence="1">
    <location>
        <begin position="103"/>
        <end position="121"/>
    </location>
</feature>
<feature type="region of interest" description="Disordered" evidence="1">
    <location>
        <begin position="93"/>
        <end position="121"/>
    </location>
</feature>
<reference evidence="3" key="1">
    <citation type="submission" date="2018-03" db="EMBL/GenBank/DDBJ databases">
        <authorList>
            <person name="Guldener U."/>
        </authorList>
    </citation>
    <scope>NUCLEOTIDE SEQUENCE</scope>
</reference>
<evidence type="ECO:0000313" key="3">
    <source>
        <dbReference type="EMBL" id="SPO07667.1"/>
    </source>
</evidence>
<gene>
    <name evidence="3" type="ORF">DNG_10362</name>
</gene>
<dbReference type="EMBL" id="ONZQ02000023">
    <property type="protein sequence ID" value="SPO07667.1"/>
    <property type="molecule type" value="Genomic_DNA"/>
</dbReference>
<feature type="region of interest" description="Disordered" evidence="1">
    <location>
        <begin position="442"/>
        <end position="470"/>
    </location>
</feature>
<dbReference type="AlphaFoldDB" id="A0AAE8T0M3"/>
<protein>
    <recommendedName>
        <fullName evidence="2">SprT-like domain-containing protein</fullName>
    </recommendedName>
</protein>
<evidence type="ECO:0000313" key="4">
    <source>
        <dbReference type="Proteomes" id="UP001187682"/>
    </source>
</evidence>
<keyword evidence="4" id="KW-1185">Reference proteome</keyword>
<accession>A0AAE8T0M3</accession>
<organism evidence="3 4">
    <name type="scientific">Cephalotrichum gorgonifer</name>
    <dbReference type="NCBI Taxonomy" id="2041049"/>
    <lineage>
        <taxon>Eukaryota</taxon>
        <taxon>Fungi</taxon>
        <taxon>Dikarya</taxon>
        <taxon>Ascomycota</taxon>
        <taxon>Pezizomycotina</taxon>
        <taxon>Sordariomycetes</taxon>
        <taxon>Hypocreomycetidae</taxon>
        <taxon>Microascales</taxon>
        <taxon>Microascaceae</taxon>
        <taxon>Cephalotrichum</taxon>
    </lineage>
</organism>
<feature type="domain" description="SprT-like" evidence="2">
    <location>
        <begin position="231"/>
        <end position="344"/>
    </location>
</feature>
<proteinExistence type="predicted"/>
<evidence type="ECO:0000256" key="1">
    <source>
        <dbReference type="SAM" id="MobiDB-lite"/>
    </source>
</evidence>
<sequence length="536" mass="60227">MSLVPSLSCLDYLHTYLVVAMETGGRRSGAGCEEGGTNYGSEWIYKRPRLVDVAALPFPPSSCILTRPLTPAEGTPLPTREIAFFVRPCRSSPAPPLGYPDPDREELEYSDPEPEPEPDLEPTFDYTVERVGLPSAPSPLSAVRIGGGCSMERTASGLSISSGLTHASSSTREPENLGLLGDLEAAQLVREHLAGFPRRNRSNGRHERILRTLINPKNREAEFPIDEAALEGIFSAANEIFFASRLSNRVTWDWSHESAPQYQSSVIGTTALRMCKELGGYETLIVLSKPILMSEDFNRRLLISTFLHELIHSYLFVVCGMKARESGGHTEGFRQIAAMIDDWTGGEHLRLREMEADLESYRAEPEARHERQVYLLNPANQVQRERFQWDVSTPASEPDERSPMIPFRYSGDNAHPPILRLQPHRLLQSRSQASLHRQYDTPQHQHHIHHHHHHYHHHHHHYGHGEDKFHHHRRDGDWDEWIDDRWHGDNPAPSNTSVSTSIPILVPVSVHVTVPIRVPLGSEGAGAGGDYVGYNA</sequence>
<dbReference type="InterPro" id="IPR006640">
    <property type="entry name" value="SprT-like_domain"/>
</dbReference>
<dbReference type="GO" id="GO:0006950">
    <property type="term" value="P:response to stress"/>
    <property type="evidence" value="ECO:0007669"/>
    <property type="project" value="UniProtKB-ARBA"/>
</dbReference>